<gene>
    <name evidence="1" type="ORF">HNQ88_001333</name>
</gene>
<protein>
    <submittedName>
        <fullName evidence="1">Uncharacterized protein</fullName>
    </submittedName>
</protein>
<dbReference type="RefSeq" id="WP_309937842.1">
    <property type="nucleotide sequence ID" value="NZ_AP025305.1"/>
</dbReference>
<name>A0AAE3XKZ6_9BACT</name>
<dbReference type="Proteomes" id="UP001185092">
    <property type="component" value="Unassembled WGS sequence"/>
</dbReference>
<proteinExistence type="predicted"/>
<evidence type="ECO:0000313" key="2">
    <source>
        <dbReference type="Proteomes" id="UP001185092"/>
    </source>
</evidence>
<organism evidence="1 2">
    <name type="scientific">Aureibacter tunicatorum</name>
    <dbReference type="NCBI Taxonomy" id="866807"/>
    <lineage>
        <taxon>Bacteria</taxon>
        <taxon>Pseudomonadati</taxon>
        <taxon>Bacteroidota</taxon>
        <taxon>Cytophagia</taxon>
        <taxon>Cytophagales</taxon>
        <taxon>Persicobacteraceae</taxon>
        <taxon>Aureibacter</taxon>
    </lineage>
</organism>
<accession>A0AAE3XKZ6</accession>
<reference evidence="1" key="1">
    <citation type="submission" date="2023-07" db="EMBL/GenBank/DDBJ databases">
        <title>Genomic Encyclopedia of Type Strains, Phase IV (KMG-IV): sequencing the most valuable type-strain genomes for metagenomic binning, comparative biology and taxonomic classification.</title>
        <authorList>
            <person name="Goeker M."/>
        </authorList>
    </citation>
    <scope>NUCLEOTIDE SEQUENCE</scope>
    <source>
        <strain evidence="1">DSM 26174</strain>
    </source>
</reference>
<keyword evidence="2" id="KW-1185">Reference proteome</keyword>
<comment type="caution">
    <text evidence="1">The sequence shown here is derived from an EMBL/GenBank/DDBJ whole genome shotgun (WGS) entry which is preliminary data.</text>
</comment>
<dbReference type="EMBL" id="JAVDQD010000001">
    <property type="protein sequence ID" value="MDR6238357.1"/>
    <property type="molecule type" value="Genomic_DNA"/>
</dbReference>
<evidence type="ECO:0000313" key="1">
    <source>
        <dbReference type="EMBL" id="MDR6238357.1"/>
    </source>
</evidence>
<dbReference type="AlphaFoldDB" id="A0AAE3XKZ6"/>
<sequence>MNQTIFKSIVPLAIIIVLFLSAFKDASKTRTFNVNGKDVKVLIPNDAQFIGKYKGSKSGFLVLNADGTGEFKYDYAYNENACPDKSFDIEWGLILESDGMPLKFEREYGYSYPVILKSQSGNHFEGCTEKILVDYLLVKKDGVHVSSSDDWKK</sequence>